<sequence length="612" mass="67794">MSALVEQSIKYFQQVLDGEFQEGQQREVRIERISRAVGVVVLQHELDIIDSLSNDNLLDVMIALDYLQFDTDKIFTPGSNQSLLWGIHRKVVVGGWLHDNQLATSLLDSFSRYAFVARLIHQHKDIRTALLPALRKKPEVISAQWRRREKREDETNDAIEAAISLVDSLVDGLSHGRIDVGHQEVAQFITMATGSESLAAAYAAAFEADVFIEPSSVTAQPFANNQQGSVTCLGFSMTLAGLPHPYTLPNSAPTSRDPPPNAIGDGNAKIADVGGWDIAFNSVDDGAEGESFVRCFAADGSLEIAGGGADGDGTAAAARAAHSGAGRKVIELHEAASREIRMRDGGPSVRRFIVQVLGGGRGTTFINRRNISRESLAQQGAGEARLKDVIMAVTVRHFPMRALALHYLRLCVKEGRWDDVTHMARSIRREVALRILKYLIKVRDHPLRLMLCWAAAVGDLPEKSCDIIVSKLTAGFIEKNPADVAAVLPVLPTLPAAVRTAFDTAVTEAVEEAFDGRGDKRFHQLYDALVKEATDRQKAHEAERQRFGAEKEQLRQERDQEKDARQRLEAKVERLRQENDQLRRGTKRPREEMEGHQQQQEQEGEADHEMKS</sequence>
<dbReference type="InParanoid" id="A0A0G4GNN8"/>
<evidence type="ECO:0000313" key="2">
    <source>
        <dbReference type="EMBL" id="CEM31901.1"/>
    </source>
</evidence>
<name>A0A0G4GNN8_VITBC</name>
<evidence type="ECO:0000313" key="3">
    <source>
        <dbReference type="Proteomes" id="UP000041254"/>
    </source>
</evidence>
<gene>
    <name evidence="2" type="ORF">Vbra_2322</name>
</gene>
<evidence type="ECO:0000256" key="1">
    <source>
        <dbReference type="SAM" id="MobiDB-lite"/>
    </source>
</evidence>
<dbReference type="PhylomeDB" id="A0A0G4GNN8"/>
<protein>
    <submittedName>
        <fullName evidence="2">Uncharacterized protein</fullName>
    </submittedName>
</protein>
<dbReference type="VEuPathDB" id="CryptoDB:Vbra_2322"/>
<reference evidence="2 3" key="1">
    <citation type="submission" date="2014-11" db="EMBL/GenBank/DDBJ databases">
        <authorList>
            <person name="Zhu J."/>
            <person name="Qi W."/>
            <person name="Song R."/>
        </authorList>
    </citation>
    <scope>NUCLEOTIDE SEQUENCE [LARGE SCALE GENOMIC DNA]</scope>
</reference>
<feature type="compositionally biased region" description="Basic and acidic residues" evidence="1">
    <location>
        <begin position="536"/>
        <end position="595"/>
    </location>
</feature>
<dbReference type="Proteomes" id="UP000041254">
    <property type="component" value="Unassembled WGS sequence"/>
</dbReference>
<accession>A0A0G4GNN8</accession>
<organism evidence="2 3">
    <name type="scientific">Vitrella brassicaformis (strain CCMP3155)</name>
    <dbReference type="NCBI Taxonomy" id="1169540"/>
    <lineage>
        <taxon>Eukaryota</taxon>
        <taxon>Sar</taxon>
        <taxon>Alveolata</taxon>
        <taxon>Colpodellida</taxon>
        <taxon>Vitrellaceae</taxon>
        <taxon>Vitrella</taxon>
    </lineage>
</organism>
<dbReference type="EMBL" id="CDMY01000738">
    <property type="protein sequence ID" value="CEM31901.1"/>
    <property type="molecule type" value="Genomic_DNA"/>
</dbReference>
<feature type="region of interest" description="Disordered" evidence="1">
    <location>
        <begin position="536"/>
        <end position="612"/>
    </location>
</feature>
<dbReference type="AlphaFoldDB" id="A0A0G4GNN8"/>
<proteinExistence type="predicted"/>
<keyword evidence="3" id="KW-1185">Reference proteome</keyword>